<dbReference type="OrthoDB" id="72369at2759"/>
<evidence type="ECO:0000256" key="5">
    <source>
        <dbReference type="SAM" id="SignalP"/>
    </source>
</evidence>
<dbReference type="PROSITE" id="PS51450">
    <property type="entry name" value="LRR"/>
    <property type="match status" value="1"/>
</dbReference>
<dbReference type="SMART" id="SM00369">
    <property type="entry name" value="LRR_TYP"/>
    <property type="match status" value="5"/>
</dbReference>
<dbReference type="KEGG" id="soy:115888665"/>
<dbReference type="Gene3D" id="3.80.10.10">
    <property type="entry name" value="Ribonuclease Inhibitor"/>
    <property type="match status" value="2"/>
</dbReference>
<dbReference type="InterPro" id="IPR003591">
    <property type="entry name" value="Leu-rich_rpt_typical-subtyp"/>
</dbReference>
<organism evidence="6 7">
    <name type="scientific">Sitophilus oryzae</name>
    <name type="common">Rice weevil</name>
    <name type="synonym">Curculio oryzae</name>
    <dbReference type="NCBI Taxonomy" id="7048"/>
    <lineage>
        <taxon>Eukaryota</taxon>
        <taxon>Metazoa</taxon>
        <taxon>Ecdysozoa</taxon>
        <taxon>Arthropoda</taxon>
        <taxon>Hexapoda</taxon>
        <taxon>Insecta</taxon>
        <taxon>Pterygota</taxon>
        <taxon>Neoptera</taxon>
        <taxon>Endopterygota</taxon>
        <taxon>Coleoptera</taxon>
        <taxon>Polyphaga</taxon>
        <taxon>Cucujiformia</taxon>
        <taxon>Curculionidae</taxon>
        <taxon>Dryophthorinae</taxon>
        <taxon>Sitophilus</taxon>
    </lineage>
</organism>
<accession>A0A6J2YJU2</accession>
<feature type="chain" id="PRO_5026988884" evidence="5">
    <location>
        <begin position="20"/>
        <end position="489"/>
    </location>
</feature>
<dbReference type="AlphaFoldDB" id="A0A6J2YJU2"/>
<evidence type="ECO:0000256" key="2">
    <source>
        <dbReference type="ARBA" id="ARBA00022729"/>
    </source>
</evidence>
<name>A0A6J2YJU2_SITOR</name>
<keyword evidence="4" id="KW-0812">Transmembrane</keyword>
<proteinExistence type="predicted"/>
<dbReference type="InterPro" id="IPR032675">
    <property type="entry name" value="LRR_dom_sf"/>
</dbReference>
<keyword evidence="1" id="KW-0433">Leucine-rich repeat</keyword>
<feature type="signal peptide" evidence="5">
    <location>
        <begin position="1"/>
        <end position="19"/>
    </location>
</feature>
<dbReference type="Pfam" id="PF00560">
    <property type="entry name" value="LRR_1"/>
    <property type="match status" value="1"/>
</dbReference>
<dbReference type="Pfam" id="PF13855">
    <property type="entry name" value="LRR_8"/>
    <property type="match status" value="1"/>
</dbReference>
<dbReference type="PANTHER" id="PTHR24373">
    <property type="entry name" value="SLIT RELATED LEUCINE-RICH REPEAT NEURONAL PROTEIN"/>
    <property type="match status" value="1"/>
</dbReference>
<evidence type="ECO:0000256" key="3">
    <source>
        <dbReference type="ARBA" id="ARBA00022737"/>
    </source>
</evidence>
<dbReference type="FunCoup" id="A0A6J2YJU2">
    <property type="interactions" value="1"/>
</dbReference>
<keyword evidence="4" id="KW-0472">Membrane</keyword>
<keyword evidence="4" id="KW-1133">Transmembrane helix</keyword>
<protein>
    <submittedName>
        <fullName evidence="7">Toll-like receptor 3</fullName>
    </submittedName>
</protein>
<dbReference type="InParanoid" id="A0A6J2YJU2"/>
<dbReference type="GeneID" id="115888665"/>
<keyword evidence="3" id="KW-0677">Repeat</keyword>
<dbReference type="RefSeq" id="XP_030764308.1">
    <property type="nucleotide sequence ID" value="XM_030908448.1"/>
</dbReference>
<evidence type="ECO:0000256" key="4">
    <source>
        <dbReference type="SAM" id="Phobius"/>
    </source>
</evidence>
<evidence type="ECO:0000313" key="7">
    <source>
        <dbReference type="RefSeq" id="XP_030764308.1"/>
    </source>
</evidence>
<gene>
    <name evidence="7" type="primary">LOC115888665</name>
</gene>
<keyword evidence="6" id="KW-1185">Reference proteome</keyword>
<dbReference type="SUPFAM" id="SSF52058">
    <property type="entry name" value="L domain-like"/>
    <property type="match status" value="1"/>
</dbReference>
<feature type="transmembrane region" description="Helical" evidence="4">
    <location>
        <begin position="433"/>
        <end position="457"/>
    </location>
</feature>
<dbReference type="Proteomes" id="UP000504635">
    <property type="component" value="Unplaced"/>
</dbReference>
<evidence type="ECO:0000313" key="6">
    <source>
        <dbReference type="Proteomes" id="UP000504635"/>
    </source>
</evidence>
<evidence type="ECO:0000256" key="1">
    <source>
        <dbReference type="ARBA" id="ARBA00022614"/>
    </source>
</evidence>
<keyword evidence="2 5" id="KW-0732">Signal</keyword>
<dbReference type="InterPro" id="IPR001611">
    <property type="entry name" value="Leu-rich_rpt"/>
</dbReference>
<dbReference type="PANTHER" id="PTHR24373:SF392">
    <property type="entry name" value="NEPHROCAN"/>
    <property type="match status" value="1"/>
</dbReference>
<sequence>MYRFCLLILLCLCAAFTKCDNDNNKQKLPLCGTCTCVFDNDQLPAKVNCKDDVTRLLQAESTWINPLNNQSYEYSELTLTNQEIMFLNFTFPTSKLTYLSITNSEVYRIVNSPFKNLENMVTLILSNNGLDLLMPDSFKGLYMEERYMPLRSLKELRLDHNNLHTLNMNLFEHTTDLEILDLSYNPLKVIDKHTTIAIDSLPFLKELYLGYTQIKTLPDQIMHTPIQLSILDLSGNPIEEIPETLGESHNLTTLYLNDTGFINITKNSGFPEMPSLKNLYLCNLRNLERIESESLSGLSGLQELHICNNIKLTHIDDFAIAKINEHGGATWPMIKKLNLFDNKLGYIDSDFLSRWDLLTYLNINDNPWTCECENQWLIEDLMPTYKKINPENANSVKCGAPIEMNGEHFIDLYERQYKMRCLDIYGAKPEQDAFMLVGVLIGVLIALPAILFIIFAYQRRWFGLFNMCDNSPAAYTRRFYSSTPRDEDF</sequence>
<reference evidence="7" key="1">
    <citation type="submission" date="2025-08" db="UniProtKB">
        <authorList>
            <consortium name="RefSeq"/>
        </authorList>
    </citation>
    <scope>IDENTIFICATION</scope>
    <source>
        <tissue evidence="7">Gonads</tissue>
    </source>
</reference>
<dbReference type="InterPro" id="IPR050328">
    <property type="entry name" value="Dev_Immune_Receptor"/>
</dbReference>